<dbReference type="EMBL" id="SRLO01000780">
    <property type="protein sequence ID" value="TNN46642.1"/>
    <property type="molecule type" value="Genomic_DNA"/>
</dbReference>
<organism evidence="1 2">
    <name type="scientific">Liparis tanakae</name>
    <name type="common">Tanaka's snailfish</name>
    <dbReference type="NCBI Taxonomy" id="230148"/>
    <lineage>
        <taxon>Eukaryota</taxon>
        <taxon>Metazoa</taxon>
        <taxon>Chordata</taxon>
        <taxon>Craniata</taxon>
        <taxon>Vertebrata</taxon>
        <taxon>Euteleostomi</taxon>
        <taxon>Actinopterygii</taxon>
        <taxon>Neopterygii</taxon>
        <taxon>Teleostei</taxon>
        <taxon>Neoteleostei</taxon>
        <taxon>Acanthomorphata</taxon>
        <taxon>Eupercaria</taxon>
        <taxon>Perciformes</taxon>
        <taxon>Cottioidei</taxon>
        <taxon>Cottales</taxon>
        <taxon>Liparidae</taxon>
        <taxon>Liparis</taxon>
    </lineage>
</organism>
<sequence>MLMDLETASWYLSHGLHHGLRQRPAVPDAGEVLLPPAPSMTDGLLVLVQLVMAAMTTEPWLREYSSPLNWKGTAAPWRSGAIWKPLKPCW</sequence>
<gene>
    <name evidence="1" type="ORF">EYF80_043175</name>
</gene>
<evidence type="ECO:0000313" key="1">
    <source>
        <dbReference type="EMBL" id="TNN46642.1"/>
    </source>
</evidence>
<comment type="caution">
    <text evidence="1">The sequence shown here is derived from an EMBL/GenBank/DDBJ whole genome shotgun (WGS) entry which is preliminary data.</text>
</comment>
<name>A0A4Z2G279_9TELE</name>
<proteinExistence type="predicted"/>
<dbReference type="AlphaFoldDB" id="A0A4Z2G279"/>
<dbReference type="Proteomes" id="UP000314294">
    <property type="component" value="Unassembled WGS sequence"/>
</dbReference>
<reference evidence="1 2" key="1">
    <citation type="submission" date="2019-03" db="EMBL/GenBank/DDBJ databases">
        <title>First draft genome of Liparis tanakae, snailfish: a comprehensive survey of snailfish specific genes.</title>
        <authorList>
            <person name="Kim W."/>
            <person name="Song I."/>
            <person name="Jeong J.-H."/>
            <person name="Kim D."/>
            <person name="Kim S."/>
            <person name="Ryu S."/>
            <person name="Song J.Y."/>
            <person name="Lee S.K."/>
        </authorList>
    </citation>
    <scope>NUCLEOTIDE SEQUENCE [LARGE SCALE GENOMIC DNA]</scope>
    <source>
        <tissue evidence="1">Muscle</tissue>
    </source>
</reference>
<evidence type="ECO:0000313" key="2">
    <source>
        <dbReference type="Proteomes" id="UP000314294"/>
    </source>
</evidence>
<keyword evidence="2" id="KW-1185">Reference proteome</keyword>
<accession>A0A4Z2G279</accession>
<protein>
    <submittedName>
        <fullName evidence="1">Uncharacterized protein</fullName>
    </submittedName>
</protein>